<dbReference type="NCBIfam" id="NF033592">
    <property type="entry name" value="transpos_IS4_1"/>
    <property type="match status" value="1"/>
</dbReference>
<protein>
    <recommendedName>
        <fullName evidence="5">IS4 family transposase</fullName>
    </recommendedName>
</protein>
<dbReference type="InterPro" id="IPR047952">
    <property type="entry name" value="Transpos_IS4"/>
</dbReference>
<dbReference type="Pfam" id="PF01609">
    <property type="entry name" value="DDE_Tnp_1"/>
    <property type="match status" value="1"/>
</dbReference>
<dbReference type="SUPFAM" id="SSF53098">
    <property type="entry name" value="Ribonuclease H-like"/>
    <property type="match status" value="1"/>
</dbReference>
<dbReference type="PANTHER" id="PTHR37529">
    <property type="entry name" value="TRANSPOSASE INSG FOR INSERTION SEQUENCE ELEMENT IS4-RELATED"/>
    <property type="match status" value="1"/>
</dbReference>
<feature type="domain" description="Transposase IS4-like" evidence="1">
    <location>
        <begin position="127"/>
        <end position="349"/>
    </location>
</feature>
<dbReference type="Proteomes" id="UP001183585">
    <property type="component" value="Unassembled WGS sequence"/>
</dbReference>
<reference evidence="3 4" key="1">
    <citation type="submission" date="2023-07" db="EMBL/GenBank/DDBJ databases">
        <title>Sequencing the genomes of 1000 actinobacteria strains.</title>
        <authorList>
            <person name="Klenk H.-P."/>
        </authorList>
    </citation>
    <scope>NUCLEOTIDE SEQUENCE [LARGE SCALE GENOMIC DNA]</scope>
    <source>
        <strain evidence="3 4">DSM 45554</strain>
    </source>
</reference>
<dbReference type="Pfam" id="PF13006">
    <property type="entry name" value="Nterm_IS4"/>
    <property type="match status" value="1"/>
</dbReference>
<keyword evidence="4" id="KW-1185">Reference proteome</keyword>
<proteinExistence type="predicted"/>
<feature type="domain" description="Transposase IS4 N-terminal" evidence="2">
    <location>
        <begin position="20"/>
        <end position="111"/>
    </location>
</feature>
<comment type="caution">
    <text evidence="3">The sequence shown here is derived from an EMBL/GenBank/DDBJ whole genome shotgun (WGS) entry which is preliminary data.</text>
</comment>
<evidence type="ECO:0008006" key="5">
    <source>
        <dbReference type="Google" id="ProtNLM"/>
    </source>
</evidence>
<evidence type="ECO:0000313" key="4">
    <source>
        <dbReference type="Proteomes" id="UP001183585"/>
    </source>
</evidence>
<evidence type="ECO:0000259" key="2">
    <source>
        <dbReference type="Pfam" id="PF13006"/>
    </source>
</evidence>
<sequence length="457" mass="48780">MSDPVINVRALSAPGVFAPGHLGELTVQVPPEVVDTVLAETGRVEQRARLLPGRVVVYLLLAGALFEDMGWRQVWARLVQALPGQVAAPSSPAISQALRRVGIAPLAALFDLLRGPAATTANVSWRGLLVCAIDGTQVSVPAGAANETVFSRQPTLLGGGGGYPAVRIVALIACGTRSLIDALFGPTTTGEVAMAPGLARSLRPGMLVLGDRNFCARNVVAALAATGAQLLFRSKTAATAARLRRVLDYADGTWLAWHGPTLVRVLDASITVTLPDGTTRTESYRLITTLLDPAQAPAAALVRLYHQRWQIETAYCELKSTILGGRVLRAKTPAGVTQEIYALLTCYQLLRTAMTDATNTNQDLAPDRASFTIALLAARDQIVTARHCLNEPDLIGLIGAAVLADLLPAPRPRTRQRIRKRAISKYNARGPAIDHKTYPIRVTLMIERATLTPTSTP</sequence>
<dbReference type="RefSeq" id="WP_274997549.1">
    <property type="nucleotide sequence ID" value="NZ_JAJQQP010000016.1"/>
</dbReference>
<dbReference type="PANTHER" id="PTHR37529:SF1">
    <property type="entry name" value="TRANSPOSASE INSG FOR INSERTION SEQUENCE ELEMENT IS4-RELATED"/>
    <property type="match status" value="1"/>
</dbReference>
<dbReference type="InterPro" id="IPR012337">
    <property type="entry name" value="RNaseH-like_sf"/>
</dbReference>
<dbReference type="EMBL" id="JAVDYE010000001">
    <property type="protein sequence ID" value="MDR7381193.1"/>
    <property type="molecule type" value="Genomic_DNA"/>
</dbReference>
<evidence type="ECO:0000259" key="1">
    <source>
        <dbReference type="Pfam" id="PF01609"/>
    </source>
</evidence>
<evidence type="ECO:0000313" key="3">
    <source>
        <dbReference type="EMBL" id="MDR7381193.1"/>
    </source>
</evidence>
<dbReference type="InterPro" id="IPR024473">
    <property type="entry name" value="Transposases_IS4_N"/>
</dbReference>
<gene>
    <name evidence="3" type="ORF">J2S48_000708</name>
</gene>
<name>A0ABU2CIQ1_9MICO</name>
<accession>A0ABU2CIQ1</accession>
<dbReference type="InterPro" id="IPR002559">
    <property type="entry name" value="Transposase_11"/>
</dbReference>
<organism evidence="3 4">
    <name type="scientific">Promicromonospora iranensis</name>
    <dbReference type="NCBI Taxonomy" id="1105144"/>
    <lineage>
        <taxon>Bacteria</taxon>
        <taxon>Bacillati</taxon>
        <taxon>Actinomycetota</taxon>
        <taxon>Actinomycetes</taxon>
        <taxon>Micrococcales</taxon>
        <taxon>Promicromonosporaceae</taxon>
        <taxon>Promicromonospora</taxon>
    </lineage>
</organism>